<dbReference type="STRING" id="291195.A0A437AKG5"/>
<gene>
    <name evidence="6" type="ORF">TUBRATIS_18560</name>
</gene>
<comment type="caution">
    <text evidence="6">The sequence shown here is derived from an EMBL/GenBank/DDBJ whole genome shotgun (WGS) entry which is preliminary data.</text>
</comment>
<dbReference type="InterPro" id="IPR035808">
    <property type="entry name" value="Ribosomal_uL30_euk_arc"/>
</dbReference>
<keyword evidence="7" id="KW-1185">Reference proteome</keyword>
<dbReference type="PANTHER" id="PTHR11524">
    <property type="entry name" value="60S RIBOSOMAL PROTEIN L7"/>
    <property type="match status" value="1"/>
</dbReference>
<protein>
    <submittedName>
        <fullName evidence="6">60S ribosomal L7</fullName>
    </submittedName>
</protein>
<evidence type="ECO:0000256" key="2">
    <source>
        <dbReference type="ARBA" id="ARBA00022980"/>
    </source>
</evidence>
<evidence type="ECO:0000256" key="3">
    <source>
        <dbReference type="ARBA" id="ARBA00023274"/>
    </source>
</evidence>
<dbReference type="Proteomes" id="UP000282876">
    <property type="component" value="Unassembled WGS sequence"/>
</dbReference>
<dbReference type="VEuPathDB" id="MicrosporidiaDB:TUBRATIS_18560"/>
<dbReference type="GO" id="GO:0000463">
    <property type="term" value="P:maturation of LSU-rRNA from tricistronic rRNA transcript (SSU-rRNA, 5.8S rRNA, LSU-rRNA)"/>
    <property type="evidence" value="ECO:0007669"/>
    <property type="project" value="TreeGrafter"/>
</dbReference>
<dbReference type="Gene3D" id="1.10.15.30">
    <property type="match status" value="1"/>
</dbReference>
<name>A0A437AKG5_9MICR</name>
<dbReference type="InterPro" id="IPR016082">
    <property type="entry name" value="Ribosomal_uL30_ferredoxin-like"/>
</dbReference>
<evidence type="ECO:0000313" key="7">
    <source>
        <dbReference type="Proteomes" id="UP000282876"/>
    </source>
</evidence>
<comment type="similarity">
    <text evidence="1">Belongs to the universal ribosomal protein uL30 family.</text>
</comment>
<accession>A0A437AKG5</accession>
<proteinExistence type="inferred from homology"/>
<dbReference type="CDD" id="cd01657">
    <property type="entry name" value="Ribosomal_L7_archeal_euk"/>
    <property type="match status" value="1"/>
</dbReference>
<dbReference type="Pfam" id="PF00327">
    <property type="entry name" value="Ribosomal_L30"/>
    <property type="match status" value="1"/>
</dbReference>
<feature type="coiled-coil region" evidence="4">
    <location>
        <begin position="6"/>
        <end position="70"/>
    </location>
</feature>
<dbReference type="EMBL" id="RCSS01000445">
    <property type="protein sequence ID" value="RVD91681.1"/>
    <property type="molecule type" value="Genomic_DNA"/>
</dbReference>
<dbReference type="InterPro" id="IPR018038">
    <property type="entry name" value="Ribosomal_uL30_CS"/>
</dbReference>
<evidence type="ECO:0000256" key="4">
    <source>
        <dbReference type="SAM" id="Coils"/>
    </source>
</evidence>
<dbReference type="OrthoDB" id="28644at2759"/>
<reference evidence="6 7" key="1">
    <citation type="submission" date="2018-10" db="EMBL/GenBank/DDBJ databases">
        <title>Draft genome sequence of the microsporidian Tubulinosema ratisbonensis.</title>
        <authorList>
            <person name="Polonais V."/>
            <person name="Peyretaillade E."/>
            <person name="Niehus S."/>
            <person name="Wawrzyniak I."/>
            <person name="Franchet A."/>
            <person name="Gaspin C."/>
            <person name="Reichstadt M."/>
            <person name="Belser C."/>
            <person name="Labadie K."/>
            <person name="Delbac F."/>
            <person name="Ferrandon D."/>
        </authorList>
    </citation>
    <scope>NUCLEOTIDE SEQUENCE [LARGE SCALE GENOMIC DNA]</scope>
    <source>
        <strain evidence="6 7">Franzen</strain>
    </source>
</reference>
<dbReference type="GO" id="GO:0022625">
    <property type="term" value="C:cytosolic large ribosomal subunit"/>
    <property type="evidence" value="ECO:0007669"/>
    <property type="project" value="TreeGrafter"/>
</dbReference>
<organism evidence="6 7">
    <name type="scientific">Tubulinosema ratisbonensis</name>
    <dbReference type="NCBI Taxonomy" id="291195"/>
    <lineage>
        <taxon>Eukaryota</taxon>
        <taxon>Fungi</taxon>
        <taxon>Fungi incertae sedis</taxon>
        <taxon>Microsporidia</taxon>
        <taxon>Tubulinosematoidea</taxon>
        <taxon>Tubulinosematidae</taxon>
        <taxon>Tubulinosema</taxon>
    </lineage>
</organism>
<evidence type="ECO:0000256" key="1">
    <source>
        <dbReference type="ARBA" id="ARBA00007594"/>
    </source>
</evidence>
<feature type="domain" description="Large ribosomal subunit protein uL30-like ferredoxin-like fold" evidence="5">
    <location>
        <begin position="85"/>
        <end position="132"/>
    </location>
</feature>
<evidence type="ECO:0000259" key="5">
    <source>
        <dbReference type="Pfam" id="PF00327"/>
    </source>
</evidence>
<keyword evidence="2" id="KW-0689">Ribosomal protein</keyword>
<dbReference type="SUPFAM" id="SSF55129">
    <property type="entry name" value="Ribosomal protein L30p/L7e"/>
    <property type="match status" value="1"/>
</dbReference>
<dbReference type="GO" id="GO:0003723">
    <property type="term" value="F:RNA binding"/>
    <property type="evidence" value="ECO:0007669"/>
    <property type="project" value="TreeGrafter"/>
</dbReference>
<dbReference type="InterPro" id="IPR036919">
    <property type="entry name" value="Ribo_uL30_ferredoxin-like_sf"/>
</dbReference>
<dbReference type="InterPro" id="IPR039699">
    <property type="entry name" value="Ribosomal_uL30"/>
</dbReference>
<sequence length="240" mass="27891">MSTRGMTEANEKRLAYEAKLEKMKEEAQREFEERVERNKVLLKQKVEEYTQQYENEKKAEEEKIKEYSSKNIFYAPKEPEFMLCVRVKGTNKVTPKVKKTLQLLRLTKPNHCVILRNTLPIRKMVQKVKSYVAFGFSDYKLVRELVYKRGMAKVNGARNTLTNEAVEDHFGGEIKCVEELVYQIVKGTDLFKKAANFLWPFTLQPPRKGFGGRKIKDVVEGGSTGNHGFMIGDLIRRMIE</sequence>
<keyword evidence="4" id="KW-0175">Coiled coil</keyword>
<dbReference type="AlphaFoldDB" id="A0A437AKG5"/>
<dbReference type="GO" id="GO:0003735">
    <property type="term" value="F:structural constituent of ribosome"/>
    <property type="evidence" value="ECO:0007669"/>
    <property type="project" value="TreeGrafter"/>
</dbReference>
<keyword evidence="3" id="KW-0687">Ribonucleoprotein</keyword>
<dbReference type="Gene3D" id="3.30.1390.20">
    <property type="entry name" value="Ribosomal protein L30, ferredoxin-like fold domain"/>
    <property type="match status" value="1"/>
</dbReference>
<dbReference type="PANTHER" id="PTHR11524:SF16">
    <property type="entry name" value="LARGE RIBOSOMAL SUBUNIT PROTEIN UL30"/>
    <property type="match status" value="1"/>
</dbReference>
<evidence type="ECO:0000313" key="6">
    <source>
        <dbReference type="EMBL" id="RVD91681.1"/>
    </source>
</evidence>
<dbReference type="PROSITE" id="PS00634">
    <property type="entry name" value="RIBOSOMAL_L30"/>
    <property type="match status" value="1"/>
</dbReference>